<protein>
    <recommendedName>
        <fullName evidence="1">HTH cro/C1-type domain-containing protein</fullName>
    </recommendedName>
</protein>
<dbReference type="HOGENOM" id="CLU_1480015_0_0_0"/>
<feature type="domain" description="HTH cro/C1-type" evidence="1">
    <location>
        <begin position="10"/>
        <end position="64"/>
    </location>
</feature>
<dbReference type="GO" id="GO:0003677">
    <property type="term" value="F:DNA binding"/>
    <property type="evidence" value="ECO:0007669"/>
    <property type="project" value="InterPro"/>
</dbReference>
<proteinExistence type="predicted"/>
<reference evidence="2" key="1">
    <citation type="submission" date="2006-07" db="EMBL/GenBank/DDBJ databases">
        <authorList>
            <person name="Qin X."/>
            <person name="Weinstock G.M."/>
        </authorList>
    </citation>
    <scope>NUCLEOTIDE SEQUENCE [LARGE SCALE GENOMIC DNA]</scope>
    <source>
        <strain evidence="2">ATCC 10953</strain>
    </source>
</reference>
<evidence type="ECO:0000313" key="2">
    <source>
        <dbReference type="EMBL" id="EDK89437.1"/>
    </source>
</evidence>
<dbReference type="InterPro" id="IPR010982">
    <property type="entry name" value="Lambda_DNA-bd_dom_sf"/>
</dbReference>
<dbReference type="SUPFAM" id="SSF47413">
    <property type="entry name" value="lambda repressor-like DNA-binding domains"/>
    <property type="match status" value="1"/>
</dbReference>
<accession>A5TX12</accession>
<dbReference type="Pfam" id="PF01381">
    <property type="entry name" value="HTH_3"/>
    <property type="match status" value="1"/>
</dbReference>
<dbReference type="CDD" id="cd00093">
    <property type="entry name" value="HTH_XRE"/>
    <property type="match status" value="1"/>
</dbReference>
<dbReference type="GeneID" id="45635653"/>
<dbReference type="InterPro" id="IPR001387">
    <property type="entry name" value="Cro/C1-type_HTH"/>
</dbReference>
<dbReference type="AlphaFoldDB" id="A5TX12"/>
<evidence type="ECO:0000259" key="1">
    <source>
        <dbReference type="PROSITE" id="PS50943"/>
    </source>
</evidence>
<dbReference type="Proteomes" id="UP000001921">
    <property type="component" value="Chromosome"/>
</dbReference>
<organism evidence="2">
    <name type="scientific">Fusobacterium polymorphum ATCC 10953</name>
    <dbReference type="NCBI Taxonomy" id="393480"/>
    <lineage>
        <taxon>Bacteria</taxon>
        <taxon>Fusobacteriati</taxon>
        <taxon>Fusobacteriota</taxon>
        <taxon>Fusobacteriia</taxon>
        <taxon>Fusobacteriales</taxon>
        <taxon>Fusobacteriaceae</taxon>
        <taxon>Fusobacterium</taxon>
    </lineage>
</organism>
<dbReference type="RefSeq" id="WP_005898222.1">
    <property type="nucleotide sequence ID" value="NZ_CM000440.1"/>
</dbReference>
<dbReference type="EMBL" id="CM000440">
    <property type="protein sequence ID" value="EDK89437.1"/>
    <property type="molecule type" value="Genomic_DNA"/>
</dbReference>
<name>A5TX12_FUSNP</name>
<gene>
    <name evidence="2" type="ORF">FNP_1663</name>
</gene>
<dbReference type="PROSITE" id="PS50943">
    <property type="entry name" value="HTH_CROC1"/>
    <property type="match status" value="1"/>
</dbReference>
<dbReference type="Gene3D" id="1.10.260.40">
    <property type="entry name" value="lambda repressor-like DNA-binding domains"/>
    <property type="match status" value="1"/>
</dbReference>
<sequence>MYDYFLGLLIKKFRISKGLTQKELANELDKSEISIKKYETGVLKTPFSVLFMTVHMLGIDVFTFYNYLRDLVEEIKRENRITQDELDKCVEKLEEDALKIYKGWVQTDDLEPIDDDKQSNFRFLYRQIFGYVDRFIKNKNEENKTAIWLSDEETEVVVNDIIDYLNYKIEKYYNGELNEKEI</sequence>
<dbReference type="SMART" id="SM00530">
    <property type="entry name" value="HTH_XRE"/>
    <property type="match status" value="1"/>
</dbReference>
<reference evidence="2" key="2">
    <citation type="submission" date="2007-05" db="EMBL/GenBank/DDBJ databases">
        <title>Genome sequence of Fusobacterium nucleatum subspecies polymorphum - a genetically tractable Fusobacterium.</title>
        <authorList>
            <person name="Karpathy S.E."/>
            <person name="Xiang Q."/>
            <person name="Gioia J."/>
            <person name="Jiang H."/>
            <person name="Liu Y."/>
            <person name="Petrosino J.F."/>
            <person name="Yerrapragada S."/>
            <person name="Fox G.E."/>
            <person name="Kinder Haake S."/>
            <person name="Weinstock G.M."/>
            <person name="Highlander S.K."/>
        </authorList>
    </citation>
    <scope>NUCLEOTIDE SEQUENCE [LARGE SCALE GENOMIC DNA]</scope>
    <source>
        <strain evidence="2">ATCC 10953</strain>
    </source>
</reference>